<name>A0A081R722_STROR</name>
<dbReference type="Gene3D" id="1.10.260.40">
    <property type="entry name" value="lambda repressor-like DNA-binding domains"/>
    <property type="match status" value="1"/>
</dbReference>
<gene>
    <name evidence="3" type="ORF">SK143_1057</name>
</gene>
<dbReference type="RefSeq" id="WP_050491214.1">
    <property type="nucleotide sequence ID" value="NZ_JPGB01000004.1"/>
</dbReference>
<dbReference type="SMART" id="SM00530">
    <property type="entry name" value="HTH_XRE"/>
    <property type="match status" value="1"/>
</dbReference>
<dbReference type="AlphaFoldDB" id="A0A081R722"/>
<keyword evidence="1" id="KW-0238">DNA-binding</keyword>
<evidence type="ECO:0000313" key="3">
    <source>
        <dbReference type="EMBL" id="KEQ50995.1"/>
    </source>
</evidence>
<reference evidence="3 4" key="1">
    <citation type="submission" date="2014-05" db="EMBL/GenBank/DDBJ databases">
        <authorList>
            <person name="Daugherty S.C."/>
            <person name="Tallon L.J."/>
            <person name="Sadzewicz L."/>
            <person name="Kilian M."/>
            <person name="Tettelin H."/>
        </authorList>
    </citation>
    <scope>NUCLEOTIDE SEQUENCE [LARGE SCALE GENOMIC DNA]</scope>
    <source>
        <strain evidence="3 4">SK143</strain>
    </source>
</reference>
<dbReference type="CDD" id="cd00093">
    <property type="entry name" value="HTH_XRE"/>
    <property type="match status" value="1"/>
</dbReference>
<comment type="caution">
    <text evidence="3">The sequence shown here is derived from an EMBL/GenBank/DDBJ whole genome shotgun (WGS) entry which is preliminary data.</text>
</comment>
<dbReference type="EMBL" id="JPGB01000004">
    <property type="protein sequence ID" value="KEQ50995.1"/>
    <property type="molecule type" value="Genomic_DNA"/>
</dbReference>
<dbReference type="InterPro" id="IPR010982">
    <property type="entry name" value="Lambda_DNA-bd_dom_sf"/>
</dbReference>
<evidence type="ECO:0000259" key="2">
    <source>
        <dbReference type="PROSITE" id="PS50943"/>
    </source>
</evidence>
<dbReference type="GO" id="GO:0003677">
    <property type="term" value="F:DNA binding"/>
    <property type="evidence" value="ECO:0007669"/>
    <property type="project" value="UniProtKB-KW"/>
</dbReference>
<evidence type="ECO:0000313" key="4">
    <source>
        <dbReference type="Proteomes" id="UP000028098"/>
    </source>
</evidence>
<protein>
    <submittedName>
        <fullName evidence="3">Helix-turn-helix family protein</fullName>
    </submittedName>
</protein>
<dbReference type="Proteomes" id="UP000028098">
    <property type="component" value="Unassembled WGS sequence"/>
</dbReference>
<dbReference type="PANTHER" id="PTHR46558:SF4">
    <property type="entry name" value="DNA-BIDING PHAGE PROTEIN"/>
    <property type="match status" value="1"/>
</dbReference>
<dbReference type="PANTHER" id="PTHR46558">
    <property type="entry name" value="TRACRIPTIONAL REGULATORY PROTEIN-RELATED-RELATED"/>
    <property type="match status" value="1"/>
</dbReference>
<dbReference type="PATRIC" id="fig|1303.44.peg.1006"/>
<dbReference type="Pfam" id="PF01381">
    <property type="entry name" value="HTH_3"/>
    <property type="match status" value="1"/>
</dbReference>
<dbReference type="PROSITE" id="PS50943">
    <property type="entry name" value="HTH_CROC1"/>
    <property type="match status" value="1"/>
</dbReference>
<dbReference type="InterPro" id="IPR001387">
    <property type="entry name" value="Cro/C1-type_HTH"/>
</dbReference>
<proteinExistence type="predicted"/>
<sequence>MNKLANNIKSLRLSMGETQEDLAYALDLNSKSAVANWESGDNVPSSENLHRISNRYGVTIDQLMNDDLTSEFSFIKYFCNVNSADELIKLFMNLFPVILLESEKSNLKLVEAIECQKNLKICMIRGDNQEEFDFYYDKTSYIYMELIDKEESVSANANLVSMFLLCAFYNRIGKEWDGIQDCFEFSNKSLRKKELKRFILEIYLSRNLNKLNKERSEYHLLNETILELIKELKYQKKLIQLSDYFMCLRYFLGLVDNNLNNAINQQIGFAILSDLSLMKNKYVGRIYNYLDELKKVQ</sequence>
<accession>A0A081R722</accession>
<dbReference type="SUPFAM" id="SSF47413">
    <property type="entry name" value="lambda repressor-like DNA-binding domains"/>
    <property type="match status" value="1"/>
</dbReference>
<feature type="domain" description="HTH cro/C1-type" evidence="2">
    <location>
        <begin position="8"/>
        <end position="63"/>
    </location>
</feature>
<organism evidence="3 4">
    <name type="scientific">Streptococcus oralis</name>
    <dbReference type="NCBI Taxonomy" id="1303"/>
    <lineage>
        <taxon>Bacteria</taxon>
        <taxon>Bacillati</taxon>
        <taxon>Bacillota</taxon>
        <taxon>Bacilli</taxon>
        <taxon>Lactobacillales</taxon>
        <taxon>Streptococcaceae</taxon>
        <taxon>Streptococcus</taxon>
    </lineage>
</organism>
<evidence type="ECO:0000256" key="1">
    <source>
        <dbReference type="ARBA" id="ARBA00023125"/>
    </source>
</evidence>